<dbReference type="Pfam" id="PF13732">
    <property type="entry name" value="DrrA1-3_C"/>
    <property type="match status" value="1"/>
</dbReference>
<dbReference type="InterPro" id="IPR017871">
    <property type="entry name" value="ABC_transporter-like_CS"/>
</dbReference>
<dbReference type="PANTHER" id="PTHR42711:SF5">
    <property type="entry name" value="ABC TRANSPORTER ATP-BINDING PROTEIN NATA"/>
    <property type="match status" value="1"/>
</dbReference>
<keyword evidence="9" id="KW-1185">Reference proteome</keyword>
<reference evidence="6 8" key="1">
    <citation type="journal article" date="2015" name="Genome Announc.">
        <title>Expanding the biotechnology potential of lactobacilli through comparative genomics of 213 strains and associated genera.</title>
        <authorList>
            <person name="Sun Z."/>
            <person name="Harris H.M."/>
            <person name="McCann A."/>
            <person name="Guo C."/>
            <person name="Argimon S."/>
            <person name="Zhang W."/>
            <person name="Yang X."/>
            <person name="Jeffery I.B."/>
            <person name="Cooney J.C."/>
            <person name="Kagawa T.F."/>
            <person name="Liu W."/>
            <person name="Song Y."/>
            <person name="Salvetti E."/>
            <person name="Wrobel A."/>
            <person name="Rasinkangas P."/>
            <person name="Parkhill J."/>
            <person name="Rea M.C."/>
            <person name="O'Sullivan O."/>
            <person name="Ritari J."/>
            <person name="Douillard F.P."/>
            <person name="Paul Ross R."/>
            <person name="Yang R."/>
            <person name="Briner A.E."/>
            <person name="Felis G.E."/>
            <person name="de Vos W.M."/>
            <person name="Barrangou R."/>
            <person name="Klaenhammer T.R."/>
            <person name="Caufield P.W."/>
            <person name="Cui Y."/>
            <person name="Zhang H."/>
            <person name="O'Toole P.W."/>
        </authorList>
    </citation>
    <scope>NUCLEOTIDE SEQUENCE [LARGE SCALE GENOMIC DNA]</scope>
    <source>
        <strain evidence="6 8">DSM 22301</strain>
    </source>
</reference>
<dbReference type="InterPro" id="IPR050763">
    <property type="entry name" value="ABC_transporter_ATP-binding"/>
</dbReference>
<comment type="similarity">
    <text evidence="1">Belongs to the ABC transporter superfamily.</text>
</comment>
<feature type="domain" description="ABC transporter" evidence="5">
    <location>
        <begin position="2"/>
        <end position="230"/>
    </location>
</feature>
<gene>
    <name evidence="6" type="ORF">IV87_GL001424</name>
    <name evidence="7" type="ORF">SAMN04487973_12810</name>
</gene>
<protein>
    <submittedName>
        <fullName evidence="6">ABC transporter ATP binding protein</fullName>
    </submittedName>
    <submittedName>
        <fullName evidence="7">ABC-2 type transport system ATP-binding protein</fullName>
    </submittedName>
</protein>
<dbReference type="EMBL" id="FOGK01000028">
    <property type="protein sequence ID" value="SER92267.1"/>
    <property type="molecule type" value="Genomic_DNA"/>
</dbReference>
<dbReference type="STRING" id="319653.SAMN04487973_12810"/>
<dbReference type="PROSITE" id="PS50893">
    <property type="entry name" value="ABC_TRANSPORTER_2"/>
    <property type="match status" value="1"/>
</dbReference>
<dbReference type="PROSITE" id="PS00211">
    <property type="entry name" value="ABC_TRANSPORTER_1"/>
    <property type="match status" value="1"/>
</dbReference>
<accession>A0A0R2K596</accession>
<dbReference type="Pfam" id="PF00005">
    <property type="entry name" value="ABC_tran"/>
    <property type="match status" value="1"/>
</dbReference>
<dbReference type="Proteomes" id="UP000182818">
    <property type="component" value="Unassembled WGS sequence"/>
</dbReference>
<dbReference type="RefSeq" id="WP_057807874.1">
    <property type="nucleotide sequence ID" value="NZ_BJYP01000047.1"/>
</dbReference>
<evidence type="ECO:0000313" key="6">
    <source>
        <dbReference type="EMBL" id="KRN81332.1"/>
    </source>
</evidence>
<evidence type="ECO:0000256" key="4">
    <source>
        <dbReference type="ARBA" id="ARBA00022840"/>
    </source>
</evidence>
<proteinExistence type="inferred from homology"/>
<dbReference type="GO" id="GO:0016887">
    <property type="term" value="F:ATP hydrolysis activity"/>
    <property type="evidence" value="ECO:0007669"/>
    <property type="project" value="InterPro"/>
</dbReference>
<dbReference type="InterPro" id="IPR027417">
    <property type="entry name" value="P-loop_NTPase"/>
</dbReference>
<evidence type="ECO:0000256" key="2">
    <source>
        <dbReference type="ARBA" id="ARBA00022448"/>
    </source>
</evidence>
<dbReference type="PATRIC" id="fig|319653.3.peg.1444"/>
<dbReference type="AlphaFoldDB" id="A0A0R2K596"/>
<keyword evidence="2" id="KW-0813">Transport</keyword>
<keyword evidence="3" id="KW-0547">Nucleotide-binding</keyword>
<evidence type="ECO:0000256" key="3">
    <source>
        <dbReference type="ARBA" id="ARBA00022741"/>
    </source>
</evidence>
<dbReference type="SUPFAM" id="SSF52540">
    <property type="entry name" value="P-loop containing nucleoside triphosphate hydrolases"/>
    <property type="match status" value="1"/>
</dbReference>
<dbReference type="Proteomes" id="UP000051749">
    <property type="component" value="Unassembled WGS sequence"/>
</dbReference>
<dbReference type="InterPro" id="IPR003593">
    <property type="entry name" value="AAA+_ATPase"/>
</dbReference>
<dbReference type="EMBL" id="JQBY01000032">
    <property type="protein sequence ID" value="KRN81332.1"/>
    <property type="molecule type" value="Genomic_DNA"/>
</dbReference>
<dbReference type="Gene3D" id="3.40.50.300">
    <property type="entry name" value="P-loop containing nucleotide triphosphate hydrolases"/>
    <property type="match status" value="1"/>
</dbReference>
<dbReference type="PANTHER" id="PTHR42711">
    <property type="entry name" value="ABC TRANSPORTER ATP-BINDING PROTEIN"/>
    <property type="match status" value="1"/>
</dbReference>
<evidence type="ECO:0000256" key="1">
    <source>
        <dbReference type="ARBA" id="ARBA00005417"/>
    </source>
</evidence>
<reference evidence="7 9" key="2">
    <citation type="submission" date="2016-10" db="EMBL/GenBank/DDBJ databases">
        <authorList>
            <person name="Varghese N."/>
            <person name="Submissions S."/>
        </authorList>
    </citation>
    <scope>NUCLEOTIDE SEQUENCE [LARGE SCALE GENOMIC DNA]</scope>
    <source>
        <strain evidence="7 9">CGMCC 1.3889</strain>
    </source>
</reference>
<organism evidence="6 8">
    <name type="scientific">Pediococcus ethanolidurans</name>
    <dbReference type="NCBI Taxonomy" id="319653"/>
    <lineage>
        <taxon>Bacteria</taxon>
        <taxon>Bacillati</taxon>
        <taxon>Bacillota</taxon>
        <taxon>Bacilli</taxon>
        <taxon>Lactobacillales</taxon>
        <taxon>Lactobacillaceae</taxon>
        <taxon>Pediococcus</taxon>
    </lineage>
</organism>
<evidence type="ECO:0000313" key="9">
    <source>
        <dbReference type="Proteomes" id="UP000182818"/>
    </source>
</evidence>
<dbReference type="SMART" id="SM00382">
    <property type="entry name" value="AAA"/>
    <property type="match status" value="1"/>
</dbReference>
<keyword evidence="4 7" id="KW-0067">ATP-binding</keyword>
<dbReference type="GeneID" id="76044451"/>
<sequence>MIELQHVSKRFGNFNAVSDLSFSLHSGQILSLIGQNGAGKSTTFHMILDFIKPDSGKILWSGKPLTPDAITAKVGYMPEERGLYPKETIKSQLLYFAALHGMKKAEAIILLDDWMKRLNVVGKSTDKIESLSKGNAQKVQLIACLMFKPQLLILDEPFSGLDPVNSELLIKAILTAKQQGTMVIFSTHNMDNVQKLSDYIVMLKHGQTVLKGTPTEIYRQFGRLRLDIEGYQNVERLKRIQGVKKVTLMANGVHLELNNEQCGKIIFTEVTKHGYVPVFNQHYPDLEAIFKYEVHKKAYDRL</sequence>
<dbReference type="InterPro" id="IPR025302">
    <property type="entry name" value="DrrA1/2-like_C"/>
</dbReference>
<dbReference type="OrthoDB" id="9801987at2"/>
<comment type="caution">
    <text evidence="6">The sequence shown here is derived from an EMBL/GenBank/DDBJ whole genome shotgun (WGS) entry which is preliminary data.</text>
</comment>
<evidence type="ECO:0000313" key="8">
    <source>
        <dbReference type="Proteomes" id="UP000051749"/>
    </source>
</evidence>
<evidence type="ECO:0000259" key="5">
    <source>
        <dbReference type="PROSITE" id="PS50893"/>
    </source>
</evidence>
<name>A0A0R2K596_9LACO</name>
<dbReference type="GO" id="GO:0005524">
    <property type="term" value="F:ATP binding"/>
    <property type="evidence" value="ECO:0007669"/>
    <property type="project" value="UniProtKB-KW"/>
</dbReference>
<evidence type="ECO:0000313" key="7">
    <source>
        <dbReference type="EMBL" id="SER92267.1"/>
    </source>
</evidence>
<dbReference type="InterPro" id="IPR003439">
    <property type="entry name" value="ABC_transporter-like_ATP-bd"/>
</dbReference>